<reference evidence="1" key="1">
    <citation type="submission" date="2021-08" db="EMBL/GenBank/DDBJ databases">
        <title>Complete genome sequence of Chryseobacterium sp strain PS-8.</title>
        <authorList>
            <person name="Das S.K."/>
        </authorList>
    </citation>
    <scope>NUCLEOTIDE SEQUENCE</scope>
    <source>
        <strain evidence="1">PS-8</strain>
    </source>
</reference>
<proteinExistence type="predicted"/>
<name>A0ABS9C1G4_9FLAO</name>
<accession>A0ABS9C1G4</accession>
<dbReference type="EMBL" id="JACSGT010000001">
    <property type="protein sequence ID" value="MCF2218380.1"/>
    <property type="molecule type" value="Genomic_DNA"/>
</dbReference>
<comment type="caution">
    <text evidence="1">The sequence shown here is derived from an EMBL/GenBank/DDBJ whole genome shotgun (WGS) entry which is preliminary data.</text>
</comment>
<keyword evidence="2" id="KW-1185">Reference proteome</keyword>
<evidence type="ECO:0000313" key="2">
    <source>
        <dbReference type="Proteomes" id="UP001430374"/>
    </source>
</evidence>
<evidence type="ECO:0000313" key="1">
    <source>
        <dbReference type="EMBL" id="MCF2218380.1"/>
    </source>
</evidence>
<gene>
    <name evidence="1" type="ORF">H9Q08_03600</name>
</gene>
<dbReference type="Proteomes" id="UP001430374">
    <property type="component" value="Unassembled WGS sequence"/>
</dbReference>
<sequence>MYKNLEFRMIKDPFLVKEIVEFNYYKMYEIVSKKKIIRKPDIKLGTPYENSEKIIQHLDSKKDYLLIDDFIHLSKRSVNNKIYIINYEELLTWIEEIDDYFEGPVNIMPIEKSNPDSYVNATKIFSVIEEGVFFLFE</sequence>
<dbReference type="RefSeq" id="WP_235130137.1">
    <property type="nucleotide sequence ID" value="NZ_JACSGT010000001.1"/>
</dbReference>
<organism evidence="1 2">
    <name type="scientific">Chryseobacterium indicum</name>
    <dbReference type="NCBI Taxonomy" id="2766954"/>
    <lineage>
        <taxon>Bacteria</taxon>
        <taxon>Pseudomonadati</taxon>
        <taxon>Bacteroidota</taxon>
        <taxon>Flavobacteriia</taxon>
        <taxon>Flavobacteriales</taxon>
        <taxon>Weeksellaceae</taxon>
        <taxon>Chryseobacterium group</taxon>
        <taxon>Chryseobacterium</taxon>
    </lineage>
</organism>
<protein>
    <submittedName>
        <fullName evidence="1">Uncharacterized protein</fullName>
    </submittedName>
</protein>